<proteinExistence type="predicted"/>
<keyword evidence="2" id="KW-1185">Reference proteome</keyword>
<gene>
    <name evidence="1" type="ORF">PR048_004128</name>
</gene>
<accession>A0ABQ9I4L5</accession>
<dbReference type="Proteomes" id="UP001159363">
    <property type="component" value="Chromosome 2"/>
</dbReference>
<organism evidence="1 2">
    <name type="scientific">Dryococelus australis</name>
    <dbReference type="NCBI Taxonomy" id="614101"/>
    <lineage>
        <taxon>Eukaryota</taxon>
        <taxon>Metazoa</taxon>
        <taxon>Ecdysozoa</taxon>
        <taxon>Arthropoda</taxon>
        <taxon>Hexapoda</taxon>
        <taxon>Insecta</taxon>
        <taxon>Pterygota</taxon>
        <taxon>Neoptera</taxon>
        <taxon>Polyneoptera</taxon>
        <taxon>Phasmatodea</taxon>
        <taxon>Verophasmatodea</taxon>
        <taxon>Anareolatae</taxon>
        <taxon>Phasmatidae</taxon>
        <taxon>Eurycanthinae</taxon>
        <taxon>Dryococelus</taxon>
    </lineage>
</organism>
<dbReference type="EMBL" id="JARBHB010000002">
    <property type="protein sequence ID" value="KAJ8891600.1"/>
    <property type="molecule type" value="Genomic_DNA"/>
</dbReference>
<evidence type="ECO:0000313" key="1">
    <source>
        <dbReference type="EMBL" id="KAJ8891600.1"/>
    </source>
</evidence>
<sequence length="259" mass="29769">MLPYLHTAGHIHYEKSAHIYAQQMGELPSRMPPHEYNKFTSEGFFTVRRKNEFWGGIWTDLSIEHHRMRALKTKGGLSRGRGISESTLEYFVAAFPACLKLCNALEELCGIKAGSSEQHVELRDFRRTRDFRDVTVLLSWRKEHSPWDVDCLRSLASGVVGDDSINCDQAEYVCLGAIKLIIGSNPAEVKLTQKNRVKYLSAVARSILIRYDVIEVNSHHLLMRIVCAMKTENELKHYFSYELSPRPPAKMILRKLLYK</sequence>
<protein>
    <submittedName>
        <fullName evidence="1">Uncharacterized protein</fullName>
    </submittedName>
</protein>
<reference evidence="1 2" key="1">
    <citation type="submission" date="2023-02" db="EMBL/GenBank/DDBJ databases">
        <title>LHISI_Scaffold_Assembly.</title>
        <authorList>
            <person name="Stuart O.P."/>
            <person name="Cleave R."/>
            <person name="Magrath M.J.L."/>
            <person name="Mikheyev A.S."/>
        </authorList>
    </citation>
    <scope>NUCLEOTIDE SEQUENCE [LARGE SCALE GENOMIC DNA]</scope>
    <source>
        <strain evidence="1">Daus_M_001</strain>
        <tissue evidence="1">Leg muscle</tissue>
    </source>
</reference>
<name>A0ABQ9I4L5_9NEOP</name>
<evidence type="ECO:0000313" key="2">
    <source>
        <dbReference type="Proteomes" id="UP001159363"/>
    </source>
</evidence>
<comment type="caution">
    <text evidence="1">The sequence shown here is derived from an EMBL/GenBank/DDBJ whole genome shotgun (WGS) entry which is preliminary data.</text>
</comment>